<organism evidence="1">
    <name type="scientific">Rhizophora mucronata</name>
    <name type="common">Asiatic mangrove</name>
    <dbReference type="NCBI Taxonomy" id="61149"/>
    <lineage>
        <taxon>Eukaryota</taxon>
        <taxon>Viridiplantae</taxon>
        <taxon>Streptophyta</taxon>
        <taxon>Embryophyta</taxon>
        <taxon>Tracheophyta</taxon>
        <taxon>Spermatophyta</taxon>
        <taxon>Magnoliopsida</taxon>
        <taxon>eudicotyledons</taxon>
        <taxon>Gunneridae</taxon>
        <taxon>Pentapetalae</taxon>
        <taxon>rosids</taxon>
        <taxon>fabids</taxon>
        <taxon>Malpighiales</taxon>
        <taxon>Rhizophoraceae</taxon>
        <taxon>Rhizophora</taxon>
    </lineage>
</organism>
<sequence length="24" mass="2894">MLKISQIRNPINSMLLPFMLYTRL</sequence>
<reference evidence="1" key="1">
    <citation type="submission" date="2018-02" db="EMBL/GenBank/DDBJ databases">
        <title>Rhizophora mucronata_Transcriptome.</title>
        <authorList>
            <person name="Meera S.P."/>
            <person name="Sreeshan A."/>
            <person name="Augustine A."/>
        </authorList>
    </citation>
    <scope>NUCLEOTIDE SEQUENCE</scope>
    <source>
        <tissue evidence="1">Leaf</tissue>
    </source>
</reference>
<protein>
    <submittedName>
        <fullName evidence="1">Uncharacterized protein</fullName>
    </submittedName>
</protein>
<evidence type="ECO:0000313" key="1">
    <source>
        <dbReference type="EMBL" id="MBX38047.1"/>
    </source>
</evidence>
<name>A0A2P2N6B4_RHIMU</name>
<dbReference type="EMBL" id="GGEC01057563">
    <property type="protein sequence ID" value="MBX38047.1"/>
    <property type="molecule type" value="Transcribed_RNA"/>
</dbReference>
<proteinExistence type="predicted"/>
<accession>A0A2P2N6B4</accession>
<dbReference type="AlphaFoldDB" id="A0A2P2N6B4"/>